<proteinExistence type="predicted"/>
<sequence>MRPTITQYFEQLGLSQQLLFADGMQERLTEVVSQLPEAAVNPSLPLRMADCYGLFQGLIAKSSKIAV</sequence>
<gene>
    <name evidence="1" type="ORF">HJG54_15505</name>
</gene>
<evidence type="ECO:0000313" key="1">
    <source>
        <dbReference type="EMBL" id="WNZ24125.1"/>
    </source>
</evidence>
<dbReference type="EMBL" id="CP053586">
    <property type="protein sequence ID" value="WNZ24125.1"/>
    <property type="molecule type" value="Genomic_DNA"/>
</dbReference>
<dbReference type="RefSeq" id="WP_316429761.1">
    <property type="nucleotide sequence ID" value="NZ_CP053586.1"/>
</dbReference>
<dbReference type="AlphaFoldDB" id="A0AA96WGD7"/>
<accession>A0AA96WGD7</accession>
<organism evidence="1">
    <name type="scientific">Leptolyngbya sp. NK1-12</name>
    <dbReference type="NCBI Taxonomy" id="2547451"/>
    <lineage>
        <taxon>Bacteria</taxon>
        <taxon>Bacillati</taxon>
        <taxon>Cyanobacteriota</taxon>
        <taxon>Cyanophyceae</taxon>
        <taxon>Leptolyngbyales</taxon>
        <taxon>Leptolyngbyaceae</taxon>
        <taxon>Leptolyngbya group</taxon>
        <taxon>Leptolyngbya</taxon>
    </lineage>
</organism>
<name>A0AA96WGD7_9CYAN</name>
<protein>
    <submittedName>
        <fullName evidence="1">Uncharacterized protein</fullName>
    </submittedName>
</protein>
<reference evidence="1" key="1">
    <citation type="submission" date="2020-05" db="EMBL/GenBank/DDBJ databases">
        <authorList>
            <person name="Zhu T."/>
            <person name="Keshari N."/>
            <person name="Lu X."/>
        </authorList>
    </citation>
    <scope>NUCLEOTIDE SEQUENCE</scope>
    <source>
        <strain evidence="1">NK1-12</strain>
    </source>
</reference>